<accession>A0A1R2C5K6</accession>
<gene>
    <name evidence="1" type="ORF">SteCoe_14632</name>
</gene>
<organism evidence="1 2">
    <name type="scientific">Stentor coeruleus</name>
    <dbReference type="NCBI Taxonomy" id="5963"/>
    <lineage>
        <taxon>Eukaryota</taxon>
        <taxon>Sar</taxon>
        <taxon>Alveolata</taxon>
        <taxon>Ciliophora</taxon>
        <taxon>Postciliodesmatophora</taxon>
        <taxon>Heterotrichea</taxon>
        <taxon>Heterotrichida</taxon>
        <taxon>Stentoridae</taxon>
        <taxon>Stentor</taxon>
    </lineage>
</organism>
<dbReference type="OrthoDB" id="10552617at2759"/>
<reference evidence="1 2" key="1">
    <citation type="submission" date="2016-11" db="EMBL/GenBank/DDBJ databases">
        <title>The macronuclear genome of Stentor coeruleus: a giant cell with tiny introns.</title>
        <authorList>
            <person name="Slabodnick M."/>
            <person name="Ruby J.G."/>
            <person name="Reiff S.B."/>
            <person name="Swart E.C."/>
            <person name="Gosai S."/>
            <person name="Prabakaran S."/>
            <person name="Witkowska E."/>
            <person name="Larue G.E."/>
            <person name="Fisher S."/>
            <person name="Freeman R.M."/>
            <person name="Gunawardena J."/>
            <person name="Chu W."/>
            <person name="Stover N.A."/>
            <person name="Gregory B.D."/>
            <person name="Nowacki M."/>
            <person name="Derisi J."/>
            <person name="Roy S.W."/>
            <person name="Marshall W.F."/>
            <person name="Sood P."/>
        </authorList>
    </citation>
    <scope>NUCLEOTIDE SEQUENCE [LARGE SCALE GENOMIC DNA]</scope>
    <source>
        <strain evidence="1">WM001</strain>
    </source>
</reference>
<dbReference type="Proteomes" id="UP000187209">
    <property type="component" value="Unassembled WGS sequence"/>
</dbReference>
<dbReference type="EMBL" id="MPUH01000274">
    <property type="protein sequence ID" value="OMJ84286.1"/>
    <property type="molecule type" value="Genomic_DNA"/>
</dbReference>
<keyword evidence="2" id="KW-1185">Reference proteome</keyword>
<protein>
    <submittedName>
        <fullName evidence="1">Uncharacterized protein</fullName>
    </submittedName>
</protein>
<proteinExistence type="predicted"/>
<evidence type="ECO:0000313" key="1">
    <source>
        <dbReference type="EMBL" id="OMJ84286.1"/>
    </source>
</evidence>
<evidence type="ECO:0000313" key="2">
    <source>
        <dbReference type="Proteomes" id="UP000187209"/>
    </source>
</evidence>
<sequence length="1882" mass="217910">MSSDKEIACSFKDSNEEILNVIKFGSYTYSKSTIKAIIEDRCVSAKLTKILDYYSEPTPQSKTKIEKFQWGQYKLNTMFKTFIEHFSSKLYLDEELTFHLLELYLISHSILFNKVITTENEDTKQELYTCMKSATILYYKERITLIKAVAALVLLSRDDKNLCKDVFLEFIDTHFPNNTLIDKVWQQYTNRCKREIPQSVHAPYEREEWYIQSLEEEKALLELLICCNFIFAHPNAENYINYLATYTEQEFKGGFRKIERDLHFPEYREHQKKIVQEIGDLCVFHLLSSIHIDIFTQRGSIPILDENRNPYNLVCNKDSLKRINNFFLKLADGKEFITQHLGPVILSWIVLLYWEDTLPNSIFKASGGKIEELEALTPEFPVMDFMQKMTERQPFKGSSLEFSSILKYLLMALISRLHSAAPIEKFPDYGLVVNLTCACLETNGSFSTLDHFWKYDFQDRNGLFLMLTELSKKYPHSAEEFLHLIIVLIGDKNCSFAKEIVDYLSQLRYFRVTGSEDDMTQPDTQGKRYACYEIASSRITIPKGSLVSEYEYISRDKLLITWEIHYSLWPVLFDYWDNINKQMKQNRNINEREMAICMQYLEILCKIIILSPKLASDLEENGLRPYGSNHFAVPEIKPSIPNQIITENLLDTFIEFSRAHSPNLSTLSCLLQAIKCIYKYESGNVINNPITIAFNQIVLDRHGFGSLNSPHPLFTSLSKLKLFEKSSENYSVTFSMLELCRAIFRDDSCMRVLPIESMSFISEALKFCLGEVLPDIFNMTGIYRWRNSYQILDFINILLKRYRNFLGKSSVSSPFIELISNQLNKVPIAGFIDTVLHVVTDQNEYSNIQFFNIHISQCEELEDISLIKTMIFAALSVLQELLDILLYVVQHDRESLFIQAASDIYRLICTQGSNNELPLVSALMTYVSFFLKKPAIESCEKENIPSMALKCLTKIILIWDKANQKNSLDHYLSGPCQNIKKDFIDIFEQCFTDSRQISSFLKYDANIYFLEFITVSISTQKNFVNNMLGSFDFSKELGKYFQRFSTFEKTEIDHETLTMYFHLLSLYEKIMQQGCESIEARSNLEVKVIPGLAGRLLESPNLFSSAVDAIQNFATRGPNPEGFDICIFVQSYASIFRILTSITYLKLHPERIKLVLNEDFLHNFFALSHKIFTSESTMIKLHQTDSNLIRSGCSMGIEEFAVLQSHNEHYWKIFECNSKQYGWMFKYDIKKMIILLSGVEELCPMIEEASQAMTQASTESSLIDSQNIALNSFKEFFAYVSSFGFSGKINSALHFEVPKSEIKSLLLSDKKIANENIHEAIVIIKTIAQNTWYRIRSERNFKNKEALACINVNFEILLYCYNYMIHMISTKIHQRSEETEVNKVKFIKLSEEILAGLVDFFPSIKHPSNEMMCFCNLFLSYYAKYYGFESKPKDYMYVFVSHLSKFICNGTQNVVLVVSCLEYILELSSKQEYAGIFKPLACNRVLLEKLTDENVSELECLSIIKYFVSLCKTQSGAKFVLSLRLFNYLLSMQCLKGLNSEYIADTRDSKHVIWCWLLVLVDQISEVLVSDMISMAQVVSFLSEFNLRIGIVLQFNYISDGKSNGEILFQKQFSTAYLEELEILLCIMGRLVECYDSLKKADKEKTDYWVKLIAAHTIRIFHSHTEIIHTFPPMTEHERSMNTFMVQDAGYTDKSNEHKNIRSIYSSSVRQNNEIRIVKPSKISIFNYRVHSLLLYILEDILGIFINFYQTTRHLPFVEVYNLIGASKFLVSNYALVANNSTPFANFDKMATESYRNPDITSLSGGIALRYEFSSQNFLASCKKCFEILFYVVLKLDINRNAEAKQTFNTLANEWVKVTNAETIKGEPKDLYLSYILDQIST</sequence>
<name>A0A1R2C5K6_9CILI</name>
<comment type="caution">
    <text evidence="1">The sequence shown here is derived from an EMBL/GenBank/DDBJ whole genome shotgun (WGS) entry which is preliminary data.</text>
</comment>